<dbReference type="Pfam" id="PF19305">
    <property type="entry name" value="MmgE_PrpD_C"/>
    <property type="match status" value="1"/>
</dbReference>
<dbReference type="RefSeq" id="XP_025398616.1">
    <property type="nucleotide sequence ID" value="XM_025539434.1"/>
</dbReference>
<dbReference type="VEuPathDB" id="FungiDB:BO70DRAFT_293342"/>
<dbReference type="Gene3D" id="3.30.1330.120">
    <property type="entry name" value="2-methylcitrate dehydratase PrpD"/>
    <property type="match status" value="1"/>
</dbReference>
<dbReference type="AlphaFoldDB" id="A0A317VZA5"/>
<dbReference type="PANTHER" id="PTHR16943">
    <property type="entry name" value="2-METHYLCITRATE DEHYDRATASE-RELATED"/>
    <property type="match status" value="1"/>
</dbReference>
<evidence type="ECO:0000259" key="4">
    <source>
        <dbReference type="Pfam" id="PF19305"/>
    </source>
</evidence>
<dbReference type="GeneID" id="37061671"/>
<dbReference type="GO" id="GO:0016829">
    <property type="term" value="F:lyase activity"/>
    <property type="evidence" value="ECO:0007669"/>
    <property type="project" value="InterPro"/>
</dbReference>
<dbReference type="InterPro" id="IPR045336">
    <property type="entry name" value="MmgE_PrpD_N"/>
</dbReference>
<keyword evidence="6" id="KW-1185">Reference proteome</keyword>
<comment type="caution">
    <text evidence="5">The sequence shown here is derived from an EMBL/GenBank/DDBJ whole genome shotgun (WGS) entry which is preliminary data.</text>
</comment>
<evidence type="ECO:0000256" key="2">
    <source>
        <dbReference type="SAM" id="MobiDB-lite"/>
    </source>
</evidence>
<gene>
    <name evidence="5" type="ORF">BO70DRAFT_293342</name>
</gene>
<feature type="compositionally biased region" description="Polar residues" evidence="2">
    <location>
        <begin position="1"/>
        <end position="15"/>
    </location>
</feature>
<protein>
    <submittedName>
        <fullName evidence="5">2-methylcitrate dehydratase PrpD</fullName>
    </submittedName>
</protein>
<dbReference type="InterPro" id="IPR042188">
    <property type="entry name" value="MmgE/PrpD_sf_2"/>
</dbReference>
<proteinExistence type="inferred from homology"/>
<reference evidence="5 6" key="1">
    <citation type="submission" date="2016-12" db="EMBL/GenBank/DDBJ databases">
        <title>The genomes of Aspergillus section Nigri reveals drivers in fungal speciation.</title>
        <authorList>
            <consortium name="DOE Joint Genome Institute"/>
            <person name="Vesth T.C."/>
            <person name="Nybo J."/>
            <person name="Theobald S."/>
            <person name="Brandl J."/>
            <person name="Frisvad J.C."/>
            <person name="Nielsen K.F."/>
            <person name="Lyhne E.K."/>
            <person name="Kogle M.E."/>
            <person name="Kuo A."/>
            <person name="Riley R."/>
            <person name="Clum A."/>
            <person name="Nolan M."/>
            <person name="Lipzen A."/>
            <person name="Salamov A."/>
            <person name="Henrissat B."/>
            <person name="Wiebenga A."/>
            <person name="De Vries R.P."/>
            <person name="Grigoriev I.V."/>
            <person name="Mortensen U.H."/>
            <person name="Andersen M.R."/>
            <person name="Baker S.E."/>
        </authorList>
    </citation>
    <scope>NUCLEOTIDE SEQUENCE [LARGE SCALE GENOMIC DNA]</scope>
    <source>
        <strain evidence="5 6">CBS 117.55</strain>
    </source>
</reference>
<dbReference type="InterPro" id="IPR045337">
    <property type="entry name" value="MmgE_PrpD_C"/>
</dbReference>
<dbReference type="PANTHER" id="PTHR16943:SF8">
    <property type="entry name" value="2-METHYLCITRATE DEHYDRATASE"/>
    <property type="match status" value="1"/>
</dbReference>
<accession>A0A317VZA5</accession>
<feature type="domain" description="MmgE/PrpD N-terminal" evidence="3">
    <location>
        <begin position="41"/>
        <end position="284"/>
    </location>
</feature>
<dbReference type="STRING" id="1448321.A0A317VZA5"/>
<dbReference type="Pfam" id="PF03972">
    <property type="entry name" value="MmgE_PrpD_N"/>
    <property type="match status" value="1"/>
</dbReference>
<feature type="region of interest" description="Disordered" evidence="2">
    <location>
        <begin position="1"/>
        <end position="34"/>
    </location>
</feature>
<dbReference type="InterPro" id="IPR005656">
    <property type="entry name" value="MmgE_PrpD"/>
</dbReference>
<evidence type="ECO:0000313" key="5">
    <source>
        <dbReference type="EMBL" id="PWY79593.1"/>
    </source>
</evidence>
<dbReference type="SUPFAM" id="SSF103378">
    <property type="entry name" value="2-methylcitrate dehydratase PrpD"/>
    <property type="match status" value="1"/>
</dbReference>
<dbReference type="InterPro" id="IPR036148">
    <property type="entry name" value="MmgE/PrpD_sf"/>
</dbReference>
<sequence length="515" mass="55383">MAVQTQTVTSASNGTEKLAQTDAPASAKTSSYNTDGGVTSQLCTWIDDLTLEDIPEGVRTRAKYLFLDGLACALVGARVPWSRKAFDAMRNFEAPGPHVVIGYKERLGAVAAATLNGSWIQACEVDDYHSVAPLHSQAVVIPPLFAAAVSAKHHATSPRTIDGSSLLLASVVGFEVGPRVGMALHGTEMLAKGWHCGSIFGGPAAAGSSAKLLNLPAAQIEDAIGVACTQACGLMAAQYDGMVKRMHHGFAARNGLLGTMLAWGGYEGIKKVFERPYGGFLAMYGLGSKHTPNTKPEEIAKDLGSFWHTAEWIRLKLHACCGGIHGTIECLAQMQDLYPDRLSPTQLSTIKDIHIQLSDAVFHHCGWAPETRPLSATGAQMNTAFVAASQLVDRQVLLDQFASAKLDRDEIWSLVHKTHCSHTPDLDKPNIGCGSLITVTFEDGTQLHHSLLKPKGVDEPISNAEILLKFRRLTAGLITVERQAQIEKAVLEMELLTDVEELADLLSVEVRNPLL</sequence>
<dbReference type="EMBL" id="MSFL01000015">
    <property type="protein sequence ID" value="PWY79593.1"/>
    <property type="molecule type" value="Genomic_DNA"/>
</dbReference>
<comment type="similarity">
    <text evidence="1">Belongs to the PrpD family.</text>
</comment>
<feature type="domain" description="MmgE/PrpD C-terminal" evidence="4">
    <location>
        <begin position="318"/>
        <end position="493"/>
    </location>
</feature>
<name>A0A317VZA5_9EURO</name>
<dbReference type="Gene3D" id="1.10.4100.10">
    <property type="entry name" value="2-methylcitrate dehydratase PrpD"/>
    <property type="match status" value="1"/>
</dbReference>
<evidence type="ECO:0000313" key="6">
    <source>
        <dbReference type="Proteomes" id="UP000247233"/>
    </source>
</evidence>
<dbReference type="InterPro" id="IPR042183">
    <property type="entry name" value="MmgE/PrpD_sf_1"/>
</dbReference>
<organism evidence="5 6">
    <name type="scientific">Aspergillus heteromorphus CBS 117.55</name>
    <dbReference type="NCBI Taxonomy" id="1448321"/>
    <lineage>
        <taxon>Eukaryota</taxon>
        <taxon>Fungi</taxon>
        <taxon>Dikarya</taxon>
        <taxon>Ascomycota</taxon>
        <taxon>Pezizomycotina</taxon>
        <taxon>Eurotiomycetes</taxon>
        <taxon>Eurotiomycetidae</taxon>
        <taxon>Eurotiales</taxon>
        <taxon>Aspergillaceae</taxon>
        <taxon>Aspergillus</taxon>
        <taxon>Aspergillus subgen. Circumdati</taxon>
    </lineage>
</organism>
<dbReference type="OrthoDB" id="10267976at2759"/>
<evidence type="ECO:0000256" key="1">
    <source>
        <dbReference type="ARBA" id="ARBA00006174"/>
    </source>
</evidence>
<dbReference type="Proteomes" id="UP000247233">
    <property type="component" value="Unassembled WGS sequence"/>
</dbReference>
<evidence type="ECO:0000259" key="3">
    <source>
        <dbReference type="Pfam" id="PF03972"/>
    </source>
</evidence>